<keyword evidence="2" id="KW-0964">Secreted</keyword>
<dbReference type="Gene3D" id="1.10.640.10">
    <property type="entry name" value="Haem peroxidase domain superfamily, animal type"/>
    <property type="match status" value="1"/>
</dbReference>
<dbReference type="InterPro" id="IPR010255">
    <property type="entry name" value="Haem_peroxidase_sf"/>
</dbReference>
<protein>
    <recommendedName>
        <fullName evidence="6">Heme peroxidase</fullName>
    </recommendedName>
</protein>
<dbReference type="RefSeq" id="WP_110382808.1">
    <property type="nucleotide sequence ID" value="NZ_JACHVZ010000003.1"/>
</dbReference>
<keyword evidence="5" id="KW-1185">Reference proteome</keyword>
<evidence type="ECO:0000256" key="2">
    <source>
        <dbReference type="ARBA" id="ARBA00022525"/>
    </source>
</evidence>
<dbReference type="PRINTS" id="PR00457">
    <property type="entry name" value="ANPEROXIDASE"/>
</dbReference>
<reference evidence="4 5" key="1">
    <citation type="submission" date="2020-08" db="EMBL/GenBank/DDBJ databases">
        <title>Genomic Encyclopedia of Type Strains, Phase IV (KMG-V): Genome sequencing to study the core and pangenomes of soil and plant-associated prokaryotes.</title>
        <authorList>
            <person name="Whitman W."/>
        </authorList>
    </citation>
    <scope>NUCLEOTIDE SEQUENCE [LARGE SCALE GENOMIC DNA]</scope>
    <source>
        <strain evidence="4 5">SRMrh-85</strain>
    </source>
</reference>
<sequence>MDGNGHGFITQQRQIPFTNLFPLRDGIYPASKLLALSKLMQGAVDTVKDGPDPEENLWLPAGYTYFGQFVDHDLTFDSTSSLDPALTLEDKSRVPTNLRTPRLDLDCIYGDGPAAQPFMYAADGATLLYGGTGQPQLQANPNGLVASVTATWDLLRAPNGRAIIGDKRNDENSIVCQIQLAMIKYHNKIVELLSGENSDSWLVPGDIFESARTEVRWTYQRIVVEDFLPRIIRGEVLNDLQGLSFEQRKECYVLYPDKDGIRNNLPREFVAAAYRYGHSGVRTGYRLNPQTRLSIFPASNQTDQSVDSMLGFDPLPQHHIIDDWGRFFPDSDPGADIGDAGRIAADDTPDPSVRLQFAYKLDPTLVDPLTVLPPGVAGSTATSEAKEQVDNKLPNPDRPSLALLNLLRGNAYRLVSGQTVAEKLQAAGKGSGPLPADRLVVRLETDERPENDADPKSQAFKWTPIDPDLQTDTPLWFYILAEAQAPILDTVTGGASGVFSENDLLNGAGALTQLGWVGGRIVAEVIYGILDSDADSYVRDSKGSAWRPRFAIGGPVRMRGLLDFIVKA</sequence>
<evidence type="ECO:0000313" key="5">
    <source>
        <dbReference type="Proteomes" id="UP000533533"/>
    </source>
</evidence>
<dbReference type="Proteomes" id="UP000533533">
    <property type="component" value="Unassembled WGS sequence"/>
</dbReference>
<gene>
    <name evidence="4" type="ORF">FHX59_001080</name>
</gene>
<dbReference type="InterPro" id="IPR037120">
    <property type="entry name" value="Haem_peroxidase_sf_animal"/>
</dbReference>
<dbReference type="PROSITE" id="PS50292">
    <property type="entry name" value="PEROXIDASE_3"/>
    <property type="match status" value="1"/>
</dbReference>
<comment type="subcellular location">
    <subcellularLocation>
        <location evidence="1">Secreted</location>
    </subcellularLocation>
</comment>
<comment type="caution">
    <text evidence="4">The sequence shown here is derived from an EMBL/GenBank/DDBJ whole genome shotgun (WGS) entry which is preliminary data.</text>
</comment>
<dbReference type="InterPro" id="IPR019791">
    <property type="entry name" value="Haem_peroxidase_animal"/>
</dbReference>
<dbReference type="Pfam" id="PF03098">
    <property type="entry name" value="An_peroxidase"/>
    <property type="match status" value="1"/>
</dbReference>
<dbReference type="SUPFAM" id="SSF48113">
    <property type="entry name" value="Heme-dependent peroxidases"/>
    <property type="match status" value="1"/>
</dbReference>
<dbReference type="EMBL" id="JACHVZ010000003">
    <property type="protein sequence ID" value="MBB2926671.1"/>
    <property type="molecule type" value="Genomic_DNA"/>
</dbReference>
<dbReference type="PANTHER" id="PTHR11475">
    <property type="entry name" value="OXIDASE/PEROXIDASE"/>
    <property type="match status" value="1"/>
</dbReference>
<keyword evidence="3" id="KW-0325">Glycoprotein</keyword>
<evidence type="ECO:0000256" key="1">
    <source>
        <dbReference type="ARBA" id="ARBA00004613"/>
    </source>
</evidence>
<organism evidence="4 5">
    <name type="scientific">Paraburkholderia silvatlantica</name>
    <dbReference type="NCBI Taxonomy" id="321895"/>
    <lineage>
        <taxon>Bacteria</taxon>
        <taxon>Pseudomonadati</taxon>
        <taxon>Pseudomonadota</taxon>
        <taxon>Betaproteobacteria</taxon>
        <taxon>Burkholderiales</taxon>
        <taxon>Burkholderiaceae</taxon>
        <taxon>Paraburkholderia</taxon>
    </lineage>
</organism>
<evidence type="ECO:0000256" key="3">
    <source>
        <dbReference type="ARBA" id="ARBA00023180"/>
    </source>
</evidence>
<name>A0ABR6FGX0_9BURK</name>
<proteinExistence type="predicted"/>
<dbReference type="PANTHER" id="PTHR11475:SF4">
    <property type="entry name" value="CHORION PEROXIDASE"/>
    <property type="match status" value="1"/>
</dbReference>
<evidence type="ECO:0000313" key="4">
    <source>
        <dbReference type="EMBL" id="MBB2926671.1"/>
    </source>
</evidence>
<evidence type="ECO:0008006" key="6">
    <source>
        <dbReference type="Google" id="ProtNLM"/>
    </source>
</evidence>
<accession>A0ABR6FGX0</accession>